<dbReference type="Pfam" id="PF00106">
    <property type="entry name" value="adh_short"/>
    <property type="match status" value="1"/>
</dbReference>
<feature type="domain" description="Ketoreductase" evidence="4">
    <location>
        <begin position="4"/>
        <end position="189"/>
    </location>
</feature>
<evidence type="ECO:0000259" key="4">
    <source>
        <dbReference type="SMART" id="SM00822"/>
    </source>
</evidence>
<dbReference type="InterPro" id="IPR057326">
    <property type="entry name" value="KR_dom"/>
</dbReference>
<dbReference type="SMART" id="SM00822">
    <property type="entry name" value="PKS_KR"/>
    <property type="match status" value="1"/>
</dbReference>
<reference evidence="5" key="1">
    <citation type="journal article" date="2021" name="PeerJ">
        <title>Extensive microbial diversity within the chicken gut microbiome revealed by metagenomics and culture.</title>
        <authorList>
            <person name="Gilroy R."/>
            <person name="Ravi A."/>
            <person name="Getino M."/>
            <person name="Pursley I."/>
            <person name="Horton D.L."/>
            <person name="Alikhan N.F."/>
            <person name="Baker D."/>
            <person name="Gharbi K."/>
            <person name="Hall N."/>
            <person name="Watson M."/>
            <person name="Adriaenssens E.M."/>
            <person name="Foster-Nyarko E."/>
            <person name="Jarju S."/>
            <person name="Secka A."/>
            <person name="Antonio M."/>
            <person name="Oren A."/>
            <person name="Chaudhuri R.R."/>
            <person name="La Ragione R."/>
            <person name="Hildebrand F."/>
            <person name="Pallen M.J."/>
        </authorList>
    </citation>
    <scope>NUCLEOTIDE SEQUENCE</scope>
    <source>
        <strain evidence="5">14975</strain>
    </source>
</reference>
<dbReference type="PANTHER" id="PTHR44196">
    <property type="entry name" value="DEHYDROGENASE/REDUCTASE SDR FAMILY MEMBER 7B"/>
    <property type="match status" value="1"/>
</dbReference>
<reference evidence="5" key="2">
    <citation type="submission" date="2021-04" db="EMBL/GenBank/DDBJ databases">
        <authorList>
            <person name="Gilroy R."/>
        </authorList>
    </citation>
    <scope>NUCLEOTIDE SEQUENCE</scope>
    <source>
        <strain evidence="5">14975</strain>
    </source>
</reference>
<dbReference type="PRINTS" id="PR00081">
    <property type="entry name" value="GDHRDH"/>
</dbReference>
<dbReference type="InterPro" id="IPR036291">
    <property type="entry name" value="NAD(P)-bd_dom_sf"/>
</dbReference>
<evidence type="ECO:0000256" key="3">
    <source>
        <dbReference type="RuleBase" id="RU000363"/>
    </source>
</evidence>
<organism evidence="5 6">
    <name type="scientific">Candidatus Akkermansia intestinigallinarum</name>
    <dbReference type="NCBI Taxonomy" id="2838431"/>
    <lineage>
        <taxon>Bacteria</taxon>
        <taxon>Pseudomonadati</taxon>
        <taxon>Verrucomicrobiota</taxon>
        <taxon>Verrucomicrobiia</taxon>
        <taxon>Verrucomicrobiales</taxon>
        <taxon>Akkermansiaceae</taxon>
        <taxon>Akkermansia</taxon>
    </lineage>
</organism>
<evidence type="ECO:0000313" key="5">
    <source>
        <dbReference type="EMBL" id="HIX20312.1"/>
    </source>
</evidence>
<dbReference type="CDD" id="cd05233">
    <property type="entry name" value="SDR_c"/>
    <property type="match status" value="1"/>
</dbReference>
<gene>
    <name evidence="5" type="ORF">H9862_06910</name>
</gene>
<evidence type="ECO:0000256" key="1">
    <source>
        <dbReference type="ARBA" id="ARBA00006484"/>
    </source>
</evidence>
<dbReference type="GO" id="GO:0016491">
    <property type="term" value="F:oxidoreductase activity"/>
    <property type="evidence" value="ECO:0007669"/>
    <property type="project" value="UniProtKB-KW"/>
</dbReference>
<comment type="similarity">
    <text evidence="1 3">Belongs to the short-chain dehydrogenases/reductases (SDR) family.</text>
</comment>
<proteinExistence type="inferred from homology"/>
<evidence type="ECO:0000313" key="6">
    <source>
        <dbReference type="Proteomes" id="UP000823964"/>
    </source>
</evidence>
<name>A0A9D1VBU2_9BACT</name>
<sequence length="270" mass="29324">MQYRQVIITGSSSGFGEAFARELASPGVRLVLIARRGELLQRLAAELKAACGAAELLVHPCDLADAEARRRLIEELSRELSGGGSLLLINNAGLGDYGEFISSEPQRNRQMTEVNMAAVVDLCRGLLPLMAEQGGGIINIASLAAELPIPDFALYAAAKTFVASFSEALRLELRERGIPVLAVCPGPVHTGFGQVARRSGCSDGKSSFHDAFYTPINTVIRGSLHALAKRRARYYPSLRIKLAAYLLRCLPLPLLRLILSRRPRRVHPKA</sequence>
<dbReference type="PRINTS" id="PR00080">
    <property type="entry name" value="SDRFAMILY"/>
</dbReference>
<dbReference type="PANTHER" id="PTHR44196:SF2">
    <property type="entry name" value="SHORT-CHAIN DEHYDROGENASE-RELATED"/>
    <property type="match status" value="1"/>
</dbReference>
<dbReference type="PROSITE" id="PS00061">
    <property type="entry name" value="ADH_SHORT"/>
    <property type="match status" value="1"/>
</dbReference>
<dbReference type="InterPro" id="IPR002347">
    <property type="entry name" value="SDR_fam"/>
</dbReference>
<dbReference type="SUPFAM" id="SSF51735">
    <property type="entry name" value="NAD(P)-binding Rossmann-fold domains"/>
    <property type="match status" value="1"/>
</dbReference>
<dbReference type="EMBL" id="DXFQ01000125">
    <property type="protein sequence ID" value="HIX20312.1"/>
    <property type="molecule type" value="Genomic_DNA"/>
</dbReference>
<dbReference type="AlphaFoldDB" id="A0A9D1VBU2"/>
<protein>
    <submittedName>
        <fullName evidence="5">SDR family NAD(P)-dependent oxidoreductase</fullName>
    </submittedName>
</protein>
<dbReference type="InterPro" id="IPR020904">
    <property type="entry name" value="Sc_DH/Rdtase_CS"/>
</dbReference>
<accession>A0A9D1VBU2</accession>
<evidence type="ECO:0000256" key="2">
    <source>
        <dbReference type="ARBA" id="ARBA00023002"/>
    </source>
</evidence>
<dbReference type="GO" id="GO:0016020">
    <property type="term" value="C:membrane"/>
    <property type="evidence" value="ECO:0007669"/>
    <property type="project" value="TreeGrafter"/>
</dbReference>
<dbReference type="Gene3D" id="3.40.50.720">
    <property type="entry name" value="NAD(P)-binding Rossmann-like Domain"/>
    <property type="match status" value="1"/>
</dbReference>
<comment type="caution">
    <text evidence="5">The sequence shown here is derived from an EMBL/GenBank/DDBJ whole genome shotgun (WGS) entry which is preliminary data.</text>
</comment>
<dbReference type="PIRSF" id="PIRSF000126">
    <property type="entry name" value="11-beta-HSD1"/>
    <property type="match status" value="1"/>
</dbReference>
<dbReference type="Proteomes" id="UP000823964">
    <property type="component" value="Unassembled WGS sequence"/>
</dbReference>
<keyword evidence="2" id="KW-0560">Oxidoreductase</keyword>